<evidence type="ECO:0000256" key="7">
    <source>
        <dbReference type="ARBA" id="ARBA00022857"/>
    </source>
</evidence>
<dbReference type="AlphaFoldDB" id="A0A0M7B9N6"/>
<dbReference type="STRING" id="313367.JSE7799_01370"/>
<evidence type="ECO:0000256" key="13">
    <source>
        <dbReference type="PIRSR" id="PIRSR000109-1"/>
    </source>
</evidence>
<evidence type="ECO:0000256" key="2">
    <source>
        <dbReference type="ARBA" id="ARBA00004874"/>
    </source>
</evidence>
<dbReference type="EC" id="1.1.1.44" evidence="5 12"/>
<dbReference type="PROSITE" id="PS00461">
    <property type="entry name" value="6PGD"/>
    <property type="match status" value="1"/>
</dbReference>
<dbReference type="InterPro" id="IPR036291">
    <property type="entry name" value="NAD(P)-bd_dom_sf"/>
</dbReference>
<gene>
    <name evidence="18" type="primary">gndA</name>
    <name evidence="18" type="ORF">JSE7799_01370</name>
</gene>
<comment type="subunit">
    <text evidence="4 12">Homodimer.</text>
</comment>
<comment type="function">
    <text evidence="1 12">Catalyzes the oxidative decarboxylation of 6-phosphogluconate to ribulose 5-phosphate and CO(2), with concomitant reduction of NADP to NADPH.</text>
</comment>
<feature type="active site" description="Proton acceptor" evidence="13">
    <location>
        <position position="183"/>
    </location>
</feature>
<dbReference type="SUPFAM" id="SSF48179">
    <property type="entry name" value="6-phosphogluconate dehydrogenase C-terminal domain-like"/>
    <property type="match status" value="1"/>
</dbReference>
<dbReference type="Pfam" id="PF00393">
    <property type="entry name" value="6PGD"/>
    <property type="match status" value="1"/>
</dbReference>
<keyword evidence="7 12" id="KW-0521">NADP</keyword>
<keyword evidence="9 16" id="KW-0311">Gluconate utilization</keyword>
<dbReference type="InterPro" id="IPR008927">
    <property type="entry name" value="6-PGluconate_DH-like_C_sf"/>
</dbReference>
<feature type="active site" description="Proton donor" evidence="13">
    <location>
        <position position="190"/>
    </location>
</feature>
<comment type="similarity">
    <text evidence="3 12 16">Belongs to the 6-phosphogluconate dehydrogenase family.</text>
</comment>
<dbReference type="GO" id="GO:0050661">
    <property type="term" value="F:NADP binding"/>
    <property type="evidence" value="ECO:0007669"/>
    <property type="project" value="InterPro"/>
</dbReference>
<dbReference type="EMBL" id="CYPR01000085">
    <property type="protein sequence ID" value="CUH38152.1"/>
    <property type="molecule type" value="Genomic_DNA"/>
</dbReference>
<evidence type="ECO:0000256" key="12">
    <source>
        <dbReference type="PIRNR" id="PIRNR000109"/>
    </source>
</evidence>
<dbReference type="InterPro" id="IPR006115">
    <property type="entry name" value="6PGDH_NADP-bd"/>
</dbReference>
<feature type="binding site" evidence="14">
    <location>
        <position position="448"/>
    </location>
    <ligand>
        <name>substrate</name>
        <note>ligand shared between dimeric partners</note>
    </ligand>
</feature>
<evidence type="ECO:0000256" key="16">
    <source>
        <dbReference type="RuleBase" id="RU000485"/>
    </source>
</evidence>
<dbReference type="PRINTS" id="PR00076">
    <property type="entry name" value="6PGDHDRGNASE"/>
</dbReference>
<evidence type="ECO:0000256" key="8">
    <source>
        <dbReference type="ARBA" id="ARBA00023002"/>
    </source>
</evidence>
<dbReference type="NCBIfam" id="TIGR00873">
    <property type="entry name" value="gnd"/>
    <property type="match status" value="1"/>
</dbReference>
<organism evidence="18 19">
    <name type="scientific">Jannaschia seosinensis</name>
    <dbReference type="NCBI Taxonomy" id="313367"/>
    <lineage>
        <taxon>Bacteria</taxon>
        <taxon>Pseudomonadati</taxon>
        <taxon>Pseudomonadota</taxon>
        <taxon>Alphaproteobacteria</taxon>
        <taxon>Rhodobacterales</taxon>
        <taxon>Roseobacteraceae</taxon>
        <taxon>Jannaschia</taxon>
    </lineage>
</organism>
<dbReference type="RefSeq" id="WP_055662959.1">
    <property type="nucleotide sequence ID" value="NZ_CYPR01000085.1"/>
</dbReference>
<feature type="binding site" evidence="15">
    <location>
        <position position="106"/>
    </location>
    <ligand>
        <name>NADP(+)</name>
        <dbReference type="ChEBI" id="CHEBI:58349"/>
    </ligand>
</feature>
<dbReference type="PIRSF" id="PIRSF000109">
    <property type="entry name" value="6PGD"/>
    <property type="match status" value="1"/>
</dbReference>
<dbReference type="Gene3D" id="3.40.50.720">
    <property type="entry name" value="NAD(P)-binding Rossmann-like Domain"/>
    <property type="match status" value="1"/>
</dbReference>
<evidence type="ECO:0000256" key="11">
    <source>
        <dbReference type="ARBA" id="ARBA00048640"/>
    </source>
</evidence>
<dbReference type="Pfam" id="PF03446">
    <property type="entry name" value="NAD_binding_2"/>
    <property type="match status" value="1"/>
</dbReference>
<dbReference type="InterPro" id="IPR006183">
    <property type="entry name" value="Pgluconate_DH"/>
</dbReference>
<dbReference type="SMART" id="SM01350">
    <property type="entry name" value="6PGD"/>
    <property type="match status" value="1"/>
</dbReference>
<feature type="binding site" evidence="15">
    <location>
        <begin position="12"/>
        <end position="17"/>
    </location>
    <ligand>
        <name>NADP(+)</name>
        <dbReference type="ChEBI" id="CHEBI:58349"/>
    </ligand>
</feature>
<comment type="catalytic activity">
    <reaction evidence="11 12 16">
        <text>6-phospho-D-gluconate + NADP(+) = D-ribulose 5-phosphate + CO2 + NADPH</text>
        <dbReference type="Rhea" id="RHEA:10116"/>
        <dbReference type="ChEBI" id="CHEBI:16526"/>
        <dbReference type="ChEBI" id="CHEBI:57783"/>
        <dbReference type="ChEBI" id="CHEBI:58121"/>
        <dbReference type="ChEBI" id="CHEBI:58349"/>
        <dbReference type="ChEBI" id="CHEBI:58759"/>
        <dbReference type="EC" id="1.1.1.44"/>
    </reaction>
</comment>
<feature type="binding site" description="in other chain" evidence="14">
    <location>
        <position position="288"/>
    </location>
    <ligand>
        <name>substrate</name>
        <note>ligand shared between dimeric partners</note>
    </ligand>
</feature>
<evidence type="ECO:0000256" key="5">
    <source>
        <dbReference type="ARBA" id="ARBA00013011"/>
    </source>
</evidence>
<dbReference type="GO" id="GO:0019521">
    <property type="term" value="P:D-gluconate metabolic process"/>
    <property type="evidence" value="ECO:0007669"/>
    <property type="project" value="UniProtKB-KW"/>
</dbReference>
<feature type="domain" description="6-phosphogluconate dehydrogenase C-terminal" evidence="17">
    <location>
        <begin position="179"/>
        <end position="464"/>
    </location>
</feature>
<evidence type="ECO:0000256" key="14">
    <source>
        <dbReference type="PIRSR" id="PIRSR000109-2"/>
    </source>
</evidence>
<dbReference type="InterPro" id="IPR006114">
    <property type="entry name" value="6PGDH_C"/>
</dbReference>
<feature type="binding site" description="in other chain" evidence="14">
    <location>
        <begin position="186"/>
        <end position="187"/>
    </location>
    <ligand>
        <name>substrate</name>
        <note>ligand shared between dimeric partners</note>
    </ligand>
</feature>
<evidence type="ECO:0000256" key="6">
    <source>
        <dbReference type="ARBA" id="ARBA00018193"/>
    </source>
</evidence>
<dbReference type="Gene3D" id="1.20.5.320">
    <property type="entry name" value="6-Phosphogluconate Dehydrogenase, domain 3"/>
    <property type="match status" value="1"/>
</dbReference>
<evidence type="ECO:0000256" key="1">
    <source>
        <dbReference type="ARBA" id="ARBA00002526"/>
    </source>
</evidence>
<dbReference type="InterPro" id="IPR006113">
    <property type="entry name" value="6PGDH_Gnd/GntZ"/>
</dbReference>
<dbReference type="PANTHER" id="PTHR11811">
    <property type="entry name" value="6-PHOSPHOGLUCONATE DEHYDROGENASE"/>
    <property type="match status" value="1"/>
</dbReference>
<protein>
    <recommendedName>
        <fullName evidence="6 12">6-phosphogluconate dehydrogenase, decarboxylating</fullName>
        <ecNumber evidence="5 12">1.1.1.44</ecNumber>
    </recommendedName>
</protein>
<dbReference type="OrthoDB" id="9804542at2"/>
<proteinExistence type="inferred from homology"/>
<dbReference type="GO" id="GO:0004616">
    <property type="term" value="F:phosphogluconate dehydrogenase (decarboxylating) activity"/>
    <property type="evidence" value="ECO:0007669"/>
    <property type="project" value="UniProtKB-EC"/>
</dbReference>
<evidence type="ECO:0000256" key="15">
    <source>
        <dbReference type="PIRSR" id="PIRSR000109-3"/>
    </source>
</evidence>
<name>A0A0M7B9N6_9RHOB</name>
<dbReference type="InterPro" id="IPR013328">
    <property type="entry name" value="6PGD_dom2"/>
</dbReference>
<dbReference type="FunFam" id="1.10.1040.10:FF:000032">
    <property type="entry name" value="6-phosphogluconate dehydrogenase, decarboxylating"/>
    <property type="match status" value="1"/>
</dbReference>
<dbReference type="Proteomes" id="UP000049455">
    <property type="component" value="Unassembled WGS sequence"/>
</dbReference>
<dbReference type="NCBIfam" id="NF006765">
    <property type="entry name" value="PRK09287.1"/>
    <property type="match status" value="1"/>
</dbReference>
<feature type="binding site" description="in other chain" evidence="14">
    <location>
        <position position="261"/>
    </location>
    <ligand>
        <name>substrate</name>
        <note>ligand shared between dimeric partners</note>
    </ligand>
</feature>
<evidence type="ECO:0000256" key="4">
    <source>
        <dbReference type="ARBA" id="ARBA00011738"/>
    </source>
</evidence>
<dbReference type="Gene3D" id="1.10.1040.10">
    <property type="entry name" value="N-(1-d-carboxylethyl)-l-norvaline Dehydrogenase, domain 2"/>
    <property type="match status" value="1"/>
</dbReference>
<evidence type="ECO:0000313" key="18">
    <source>
        <dbReference type="EMBL" id="CUH38152.1"/>
    </source>
</evidence>
<dbReference type="InterPro" id="IPR006184">
    <property type="entry name" value="6PGdom_BS"/>
</dbReference>
<feature type="binding site" evidence="14">
    <location>
        <position position="442"/>
    </location>
    <ligand>
        <name>substrate</name>
        <note>ligand shared between dimeric partners</note>
    </ligand>
</feature>
<feature type="binding site" description="in other chain" evidence="14">
    <location>
        <position position="191"/>
    </location>
    <ligand>
        <name>substrate</name>
        <note>ligand shared between dimeric partners</note>
    </ligand>
</feature>
<feature type="binding site" evidence="15">
    <location>
        <begin position="35"/>
        <end position="37"/>
    </location>
    <ligand>
        <name>NADP(+)</name>
        <dbReference type="ChEBI" id="CHEBI:58349"/>
    </ligand>
</feature>
<evidence type="ECO:0000256" key="10">
    <source>
        <dbReference type="ARBA" id="ARBA00023126"/>
    </source>
</evidence>
<feature type="binding site" description="in other chain" evidence="14">
    <location>
        <position position="106"/>
    </location>
    <ligand>
        <name>substrate</name>
        <note>ligand shared between dimeric partners</note>
    </ligand>
</feature>
<evidence type="ECO:0000313" key="19">
    <source>
        <dbReference type="Proteomes" id="UP000049455"/>
    </source>
</evidence>
<evidence type="ECO:0000256" key="9">
    <source>
        <dbReference type="ARBA" id="ARBA00023064"/>
    </source>
</evidence>
<comment type="pathway">
    <text evidence="2 12 16">Carbohydrate degradation; pentose phosphate pathway; D-ribulose 5-phosphate from D-glucose 6-phosphate (oxidative stage): step 3/3.</text>
</comment>
<keyword evidence="19" id="KW-1185">Reference proteome</keyword>
<feature type="binding site" description="in other chain" evidence="14">
    <location>
        <begin position="129"/>
        <end position="131"/>
    </location>
    <ligand>
        <name>substrate</name>
        <note>ligand shared between dimeric partners</note>
    </ligand>
</feature>
<feature type="binding site" evidence="15">
    <location>
        <begin position="78"/>
        <end position="80"/>
    </location>
    <ligand>
        <name>NADP(+)</name>
        <dbReference type="ChEBI" id="CHEBI:58349"/>
    </ligand>
</feature>
<keyword evidence="8 12" id="KW-0560">Oxidoreductase</keyword>
<accession>A0A0M7B9N6</accession>
<evidence type="ECO:0000256" key="3">
    <source>
        <dbReference type="ARBA" id="ARBA00008419"/>
    </source>
</evidence>
<reference evidence="18 19" key="1">
    <citation type="submission" date="2015-09" db="EMBL/GenBank/DDBJ databases">
        <authorList>
            <person name="Jackson K.R."/>
            <person name="Lunt B.L."/>
            <person name="Fisher J.N.B."/>
            <person name="Gardner A.V."/>
            <person name="Bailey M.E."/>
            <person name="Deus L.M."/>
            <person name="Earl A.S."/>
            <person name="Gibby P.D."/>
            <person name="Hartmann K.A."/>
            <person name="Liu J.E."/>
            <person name="Manci A.M."/>
            <person name="Nielsen D.A."/>
            <person name="Solomon M.B."/>
            <person name="Breakwell D.P."/>
            <person name="Burnett S.H."/>
            <person name="Grose J.H."/>
        </authorList>
    </citation>
    <scope>NUCLEOTIDE SEQUENCE [LARGE SCALE GENOMIC DNA]</scope>
    <source>
        <strain evidence="18 19">CECT 7799</strain>
    </source>
</reference>
<dbReference type="SUPFAM" id="SSF51735">
    <property type="entry name" value="NAD(P)-binding Rossmann-fold domains"/>
    <property type="match status" value="1"/>
</dbReference>
<keyword evidence="10 12" id="KW-0570">Pentose shunt</keyword>
<dbReference type="GO" id="GO:0006098">
    <property type="term" value="P:pentose-phosphate shunt"/>
    <property type="evidence" value="ECO:0007669"/>
    <property type="project" value="UniProtKB-UniPathway"/>
</dbReference>
<evidence type="ECO:0000259" key="17">
    <source>
        <dbReference type="SMART" id="SM01350"/>
    </source>
</evidence>
<dbReference type="UniPathway" id="UPA00115">
    <property type="reaction ID" value="UER00410"/>
</dbReference>
<sequence length="476" mass="50945">MQDGQARIGLIGLGTMGAALASNIAEKGFEVAVFNRTTQVTREFVADAGDLAARMVPTETLEALVAAIAPPRAIILMVPAGQPVDDQIAALRPLLDADDLIIDCGNANFHETDRRVAEATGPFLGVGVSGGEEGARHGPAIMGGGDPAHWARVEDIMLAIAAHHGDEPCAALVGPEGAGHFVKMVHNGIEYADMQMIAEVYGILREGHGMGYDAIADVFARWDEGPLKSYLIEISSAVARARDVATGEPLLSQIIDAAGQKGTGRWTAIESQHLMTPIPAIEAAVVARNVSSRREERARGEAMFGAAPERFDTLDHDTLERALIAGKILCYAQGFVMIAATCEAHGWDIDLPQVARLWREGCIIRSTMLDDMAAALEAHPGENLMRTPFFANLLKENHGALRRVVAEAALHGHPTPALSSGLAYFDAMRTARGTAALIQGQRDFFGLHGFEHVNGLFHQHGPWARQTATPKHEPKT</sequence>